<feature type="compositionally biased region" description="Polar residues" evidence="1">
    <location>
        <begin position="857"/>
        <end position="867"/>
    </location>
</feature>
<comment type="caution">
    <text evidence="4">The sequence shown here is derived from an EMBL/GenBank/DDBJ whole genome shotgun (WGS) entry which is preliminary data.</text>
</comment>
<evidence type="ECO:0008006" key="6">
    <source>
        <dbReference type="Google" id="ProtNLM"/>
    </source>
</evidence>
<reference evidence="4 5" key="1">
    <citation type="submission" date="2020-10" db="EMBL/GenBank/DDBJ databases">
        <title>Myceligenerans pegani sp. nov., an endophytic actinomycete isolated from Peganum harmala L. in Xinjiang, China.</title>
        <authorList>
            <person name="Xin L."/>
        </authorList>
    </citation>
    <scope>NUCLEOTIDE SEQUENCE [LARGE SCALE GENOMIC DNA]</scope>
    <source>
        <strain evidence="4 5">TRM65318</strain>
    </source>
</reference>
<feature type="compositionally biased region" description="Low complexity" evidence="1">
    <location>
        <begin position="807"/>
        <end position="816"/>
    </location>
</feature>
<evidence type="ECO:0000256" key="2">
    <source>
        <dbReference type="SAM" id="Phobius"/>
    </source>
</evidence>
<feature type="compositionally biased region" description="Acidic residues" evidence="1">
    <location>
        <begin position="833"/>
        <end position="844"/>
    </location>
</feature>
<gene>
    <name evidence="4" type="ORF">IHE71_18330</name>
</gene>
<dbReference type="EMBL" id="JADAQT010000105">
    <property type="protein sequence ID" value="MBE1877648.1"/>
    <property type="molecule type" value="Genomic_DNA"/>
</dbReference>
<feature type="signal peptide" evidence="3">
    <location>
        <begin position="1"/>
        <end position="34"/>
    </location>
</feature>
<keyword evidence="2" id="KW-1133">Transmembrane helix</keyword>
<dbReference type="Proteomes" id="UP000625527">
    <property type="component" value="Unassembled WGS sequence"/>
</dbReference>
<keyword evidence="2" id="KW-0812">Transmembrane</keyword>
<dbReference type="Gene3D" id="3.40.190.10">
    <property type="entry name" value="Periplasmic binding protein-like II"/>
    <property type="match status" value="1"/>
</dbReference>
<keyword evidence="2" id="KW-0472">Membrane</keyword>
<dbReference type="RefSeq" id="WP_192864206.1">
    <property type="nucleotide sequence ID" value="NZ_JADAQT010000105.1"/>
</dbReference>
<sequence length="903" mass="94671">MKLRSRTISALGMVVALASAGGLVAMSAPPDARAAGETDSAVTLKWAGGNGDLQQYQPDRSRMVDDADGSGHWDDFKDLEVTVSQTEDLIDQVVTVTASGMAPTARGGTGNSNFLQLMQCWGDPLSEDFNKSCQYGGYSNIEVGGTGGSHPVIDATHRGYYPEHQVKFQAVTGQENETVEIPTGPDTSYTSRGLGAFFEASASNEQPFVPVAGDGTARYNMVMQSGAAQPYLGCGNPETAGERCWLVVVPRGTRSGTPADGSDTGRPADGTLCGRPGMGPSNVFGSATTWQNGSPLSANCTFWDNRMVFPLDFRNPFRSCPAGAAERRVAGSELIADAMSSWQTALCAGEDGATFSLNTNSGTLTRTQLLTGAVDFAAVGLPLTPDTIGTASPEQLAAADLGYAPLANTALTIGFVAQDEQGKAYTNLRLTPRLVAKLLTQSYKWHVPNVLFGAGEPVGESYDVLGKLAVVDDEEWAALGNPTDFGAWAKVTWIVSGPRGDDAIRLLWQYVQADADARAFLRGEPDPWGNTVNPYYLPARHPRAAGGGYDVDLSEEPLDMFPKADQTLFPDKATATDEYKDEQIDSDSYSPYAEDLEDNAVRVAKADSRRVESWDKYYYIGVGIPPGRWARDAPPSPDRPRLMMGPVMTTSAELYGLSTASLALPLDETTAAENVADARQFVEADEESMSRAVAAVPVDETGVGVVDVTDLPDGAYPLTTTVHAAVDLREGRLDPQARTEYAHLLTYAATDGNVITGDRGGLPEGYVPLTAEQQAAALDLADRLLAPPGADPGPERTGSDGDGDGGSDSPGDSADQGGDGRPGDAGATVPVPVDEDESVADDPPSDPGADGGPGGPTTTQNEASATEDTAPLAASVALGGTLVAGLAGMIGAPFLMRRRELTG</sequence>
<feature type="transmembrane region" description="Helical" evidence="2">
    <location>
        <begin position="872"/>
        <end position="895"/>
    </location>
</feature>
<name>A0ABR9N1W4_9MICO</name>
<keyword evidence="5" id="KW-1185">Reference proteome</keyword>
<feature type="chain" id="PRO_5046501492" description="PBP domain-containing protein" evidence="3">
    <location>
        <begin position="35"/>
        <end position="903"/>
    </location>
</feature>
<evidence type="ECO:0000313" key="5">
    <source>
        <dbReference type="Proteomes" id="UP000625527"/>
    </source>
</evidence>
<keyword evidence="3" id="KW-0732">Signal</keyword>
<evidence type="ECO:0000256" key="1">
    <source>
        <dbReference type="SAM" id="MobiDB-lite"/>
    </source>
</evidence>
<accession>A0ABR9N1W4</accession>
<feature type="region of interest" description="Disordered" evidence="1">
    <location>
        <begin position="784"/>
        <end position="869"/>
    </location>
</feature>
<evidence type="ECO:0000313" key="4">
    <source>
        <dbReference type="EMBL" id="MBE1877648.1"/>
    </source>
</evidence>
<organism evidence="4 5">
    <name type="scientific">Myceligenerans pegani</name>
    <dbReference type="NCBI Taxonomy" id="2776917"/>
    <lineage>
        <taxon>Bacteria</taxon>
        <taxon>Bacillati</taxon>
        <taxon>Actinomycetota</taxon>
        <taxon>Actinomycetes</taxon>
        <taxon>Micrococcales</taxon>
        <taxon>Promicromonosporaceae</taxon>
        <taxon>Myceligenerans</taxon>
    </lineage>
</organism>
<proteinExistence type="predicted"/>
<evidence type="ECO:0000256" key="3">
    <source>
        <dbReference type="SAM" id="SignalP"/>
    </source>
</evidence>
<protein>
    <recommendedName>
        <fullName evidence="6">PBP domain-containing protein</fullName>
    </recommendedName>
</protein>